<dbReference type="PANTHER" id="PTHR43175:SF3">
    <property type="entry name" value="CARBON DISULFIDE HYDROLASE"/>
    <property type="match status" value="1"/>
</dbReference>
<dbReference type="Proteomes" id="UP000613580">
    <property type="component" value="Unassembled WGS sequence"/>
</dbReference>
<comment type="similarity">
    <text evidence="1 5">Belongs to the beta-class carbonic anhydrase family.</text>
</comment>
<feature type="binding site" evidence="4">
    <location>
        <position position="41"/>
    </location>
    <ligand>
        <name>Zn(2+)</name>
        <dbReference type="ChEBI" id="CHEBI:29105"/>
    </ligand>
</feature>
<sequence length="174" mass="18980">MSATQPEHAEFLSQNEQYVASFGDKGALAMPPARKLAIVTCMDARLDPAAHLGLKEGEAHVIRNAGGVAKEALRSLILSQRLLGTREIAVFHHTDCGMLAFTTPYIQDVLKKDAPGDAAFAARVDAIEWMEFNDLEKAVKDDVAYLKSEPLILKETLVTGWVYDVKTGKVAQVV</sequence>
<dbReference type="EMBL" id="JACAZE010000019">
    <property type="protein sequence ID" value="KAF7294307.1"/>
    <property type="molecule type" value="Genomic_DNA"/>
</dbReference>
<dbReference type="Pfam" id="PF00484">
    <property type="entry name" value="Pro_CA"/>
    <property type="match status" value="1"/>
</dbReference>
<evidence type="ECO:0000256" key="5">
    <source>
        <dbReference type="RuleBase" id="RU003956"/>
    </source>
</evidence>
<evidence type="ECO:0000313" key="7">
    <source>
        <dbReference type="Proteomes" id="UP000613580"/>
    </source>
</evidence>
<reference evidence="6" key="1">
    <citation type="submission" date="2020-05" db="EMBL/GenBank/DDBJ databases">
        <title>Mycena genomes resolve the evolution of fungal bioluminescence.</title>
        <authorList>
            <person name="Tsai I.J."/>
        </authorList>
    </citation>
    <scope>NUCLEOTIDE SEQUENCE</scope>
    <source>
        <strain evidence="6">110903Hualien_Pintung</strain>
    </source>
</reference>
<feature type="binding site" evidence="4">
    <location>
        <position position="93"/>
    </location>
    <ligand>
        <name>Zn(2+)</name>
        <dbReference type="ChEBI" id="CHEBI:29105"/>
    </ligand>
</feature>
<feature type="binding site" evidence="4">
    <location>
        <position position="43"/>
    </location>
    <ligand>
        <name>Zn(2+)</name>
        <dbReference type="ChEBI" id="CHEBI:29105"/>
    </ligand>
</feature>
<gene>
    <name evidence="6" type="ORF">HMN09_01159700</name>
</gene>
<dbReference type="AlphaFoldDB" id="A0A8H6S8F2"/>
<dbReference type="GO" id="GO:0004089">
    <property type="term" value="F:carbonate dehydratase activity"/>
    <property type="evidence" value="ECO:0007669"/>
    <property type="project" value="UniProtKB-UniRule"/>
</dbReference>
<comment type="catalytic activity">
    <reaction evidence="5">
        <text>hydrogencarbonate + H(+) = CO2 + H2O</text>
        <dbReference type="Rhea" id="RHEA:10748"/>
        <dbReference type="ChEBI" id="CHEBI:15377"/>
        <dbReference type="ChEBI" id="CHEBI:15378"/>
        <dbReference type="ChEBI" id="CHEBI:16526"/>
        <dbReference type="ChEBI" id="CHEBI:17544"/>
        <dbReference type="EC" id="4.2.1.1"/>
    </reaction>
</comment>
<accession>A0A8H6S8F2</accession>
<evidence type="ECO:0000256" key="2">
    <source>
        <dbReference type="ARBA" id="ARBA00022723"/>
    </source>
</evidence>
<keyword evidence="3 4" id="KW-0862">Zinc</keyword>
<dbReference type="SMART" id="SM00947">
    <property type="entry name" value="Pro_CA"/>
    <property type="match status" value="1"/>
</dbReference>
<dbReference type="SUPFAM" id="SSF53056">
    <property type="entry name" value="beta-carbonic anhydrase, cab"/>
    <property type="match status" value="1"/>
</dbReference>
<organism evidence="6 7">
    <name type="scientific">Mycena chlorophos</name>
    <name type="common">Agaric fungus</name>
    <name type="synonym">Agaricus chlorophos</name>
    <dbReference type="NCBI Taxonomy" id="658473"/>
    <lineage>
        <taxon>Eukaryota</taxon>
        <taxon>Fungi</taxon>
        <taxon>Dikarya</taxon>
        <taxon>Basidiomycota</taxon>
        <taxon>Agaricomycotina</taxon>
        <taxon>Agaricomycetes</taxon>
        <taxon>Agaricomycetidae</taxon>
        <taxon>Agaricales</taxon>
        <taxon>Marasmiineae</taxon>
        <taxon>Mycenaceae</taxon>
        <taxon>Mycena</taxon>
    </lineage>
</organism>
<evidence type="ECO:0000313" key="6">
    <source>
        <dbReference type="EMBL" id="KAF7294307.1"/>
    </source>
</evidence>
<dbReference type="GO" id="GO:0008270">
    <property type="term" value="F:zinc ion binding"/>
    <property type="evidence" value="ECO:0007669"/>
    <property type="project" value="UniProtKB-UniRule"/>
</dbReference>
<keyword evidence="5" id="KW-0456">Lyase</keyword>
<proteinExistence type="inferred from homology"/>
<evidence type="ECO:0000256" key="3">
    <source>
        <dbReference type="ARBA" id="ARBA00022833"/>
    </source>
</evidence>
<comment type="caution">
    <text evidence="6">The sequence shown here is derived from an EMBL/GenBank/DDBJ whole genome shotgun (WGS) entry which is preliminary data.</text>
</comment>
<keyword evidence="7" id="KW-1185">Reference proteome</keyword>
<dbReference type="PANTHER" id="PTHR43175">
    <property type="entry name" value="CARBONIC ANHYDRASE"/>
    <property type="match status" value="1"/>
</dbReference>
<name>A0A8H6S8F2_MYCCL</name>
<dbReference type="InterPro" id="IPR036874">
    <property type="entry name" value="Carbonic_anhydrase_sf"/>
</dbReference>
<comment type="cofactor">
    <cofactor evidence="4">
        <name>Zn(2+)</name>
        <dbReference type="ChEBI" id="CHEBI:29105"/>
    </cofactor>
    <text evidence="4">Binds 1 zinc ion per subunit.</text>
</comment>
<keyword evidence="2 4" id="KW-0479">Metal-binding</keyword>
<dbReference type="EC" id="4.2.1.1" evidence="5"/>
<dbReference type="InterPro" id="IPR001765">
    <property type="entry name" value="Carbonic_anhydrase"/>
</dbReference>
<protein>
    <recommendedName>
        <fullName evidence="5">Carbonic anhydrase</fullName>
        <ecNumber evidence="5">4.2.1.1</ecNumber>
    </recommendedName>
    <alternativeName>
        <fullName evidence="5">Carbonate dehydratase</fullName>
    </alternativeName>
</protein>
<dbReference type="OrthoDB" id="10248475at2759"/>
<dbReference type="Gene3D" id="3.40.1050.10">
    <property type="entry name" value="Carbonic anhydrase"/>
    <property type="match status" value="1"/>
</dbReference>
<comment type="function">
    <text evidence="5">Reversible hydration of carbon dioxide.</text>
</comment>
<feature type="binding site" evidence="4">
    <location>
        <position position="96"/>
    </location>
    <ligand>
        <name>Zn(2+)</name>
        <dbReference type="ChEBI" id="CHEBI:29105"/>
    </ligand>
</feature>
<dbReference type="CDD" id="cd03379">
    <property type="entry name" value="beta_CA_cladeD"/>
    <property type="match status" value="1"/>
</dbReference>
<evidence type="ECO:0000256" key="1">
    <source>
        <dbReference type="ARBA" id="ARBA00006217"/>
    </source>
</evidence>
<evidence type="ECO:0000256" key="4">
    <source>
        <dbReference type="PIRSR" id="PIRSR601765-1"/>
    </source>
</evidence>